<evidence type="ECO:0000256" key="1">
    <source>
        <dbReference type="SAM" id="MobiDB-lite"/>
    </source>
</evidence>
<sequence length="83" mass="8972">MFQSPETGGAVSKMSHSGEPETSAGNSSPKSKRVQLKRAGSPVPSCMSMKSDSSMDYPIKFRGKCRADPRLHWAWQGVQGSTL</sequence>
<gene>
    <name evidence="2" type="ORF">JZ751_029599</name>
</gene>
<evidence type="ECO:0000313" key="3">
    <source>
        <dbReference type="Proteomes" id="UP000824540"/>
    </source>
</evidence>
<dbReference type="Proteomes" id="UP000824540">
    <property type="component" value="Unassembled WGS sequence"/>
</dbReference>
<proteinExistence type="predicted"/>
<accession>A0A8T2NA92</accession>
<keyword evidence="3" id="KW-1185">Reference proteome</keyword>
<dbReference type="OrthoDB" id="8951038at2759"/>
<comment type="caution">
    <text evidence="2">The sequence shown here is derived from an EMBL/GenBank/DDBJ whole genome shotgun (WGS) entry which is preliminary data.</text>
</comment>
<feature type="region of interest" description="Disordered" evidence="1">
    <location>
        <begin position="1"/>
        <end position="52"/>
    </location>
</feature>
<organism evidence="2 3">
    <name type="scientific">Albula glossodonta</name>
    <name type="common">roundjaw bonefish</name>
    <dbReference type="NCBI Taxonomy" id="121402"/>
    <lineage>
        <taxon>Eukaryota</taxon>
        <taxon>Metazoa</taxon>
        <taxon>Chordata</taxon>
        <taxon>Craniata</taxon>
        <taxon>Vertebrata</taxon>
        <taxon>Euteleostomi</taxon>
        <taxon>Actinopterygii</taxon>
        <taxon>Neopterygii</taxon>
        <taxon>Teleostei</taxon>
        <taxon>Albuliformes</taxon>
        <taxon>Albulidae</taxon>
        <taxon>Albula</taxon>
    </lineage>
</organism>
<name>A0A8T2NA92_9TELE</name>
<reference evidence="2" key="1">
    <citation type="thesis" date="2021" institute="BYU ScholarsArchive" country="Provo, UT, USA">
        <title>Applications of and Algorithms for Genome Assembly and Genomic Analyses with an Emphasis on Marine Teleosts.</title>
        <authorList>
            <person name="Pickett B.D."/>
        </authorList>
    </citation>
    <scope>NUCLEOTIDE SEQUENCE</scope>
    <source>
        <strain evidence="2">HI-2016</strain>
    </source>
</reference>
<evidence type="ECO:0000313" key="2">
    <source>
        <dbReference type="EMBL" id="KAG9337219.1"/>
    </source>
</evidence>
<dbReference type="EMBL" id="JAFBMS010000092">
    <property type="protein sequence ID" value="KAG9337219.1"/>
    <property type="molecule type" value="Genomic_DNA"/>
</dbReference>
<dbReference type="AlphaFoldDB" id="A0A8T2NA92"/>
<protein>
    <submittedName>
        <fullName evidence="2">Uncharacterized protein</fullName>
    </submittedName>
</protein>